<dbReference type="PROSITE" id="PS50887">
    <property type="entry name" value="GGDEF"/>
    <property type="match status" value="1"/>
</dbReference>
<dbReference type="CDD" id="cd01949">
    <property type="entry name" value="GGDEF"/>
    <property type="match status" value="1"/>
</dbReference>
<evidence type="ECO:0000256" key="1">
    <source>
        <dbReference type="SAM" id="Coils"/>
    </source>
</evidence>
<dbReference type="InterPro" id="IPR000160">
    <property type="entry name" value="GGDEF_dom"/>
</dbReference>
<dbReference type="RefSeq" id="WP_066236623.1">
    <property type="nucleotide sequence ID" value="NZ_LSGP01000001.1"/>
</dbReference>
<dbReference type="InterPro" id="IPR007487">
    <property type="entry name" value="ABC_transpt-TYRBP-like"/>
</dbReference>
<evidence type="ECO:0000313" key="6">
    <source>
        <dbReference type="Proteomes" id="UP000076268"/>
    </source>
</evidence>
<dbReference type="NCBIfam" id="TIGR00254">
    <property type="entry name" value="GGDEF"/>
    <property type="match status" value="1"/>
</dbReference>
<keyword evidence="2" id="KW-1133">Transmembrane helix</keyword>
<feature type="transmembrane region" description="Helical" evidence="2">
    <location>
        <begin position="354"/>
        <end position="376"/>
    </location>
</feature>
<evidence type="ECO:0008006" key="7">
    <source>
        <dbReference type="Google" id="ProtNLM"/>
    </source>
</evidence>
<accession>A0A154BVQ8</accession>
<dbReference type="InterPro" id="IPR035919">
    <property type="entry name" value="EAL_sf"/>
</dbReference>
<evidence type="ECO:0000259" key="3">
    <source>
        <dbReference type="PROSITE" id="PS50883"/>
    </source>
</evidence>
<feature type="domain" description="EAL" evidence="3">
    <location>
        <begin position="602"/>
        <end position="856"/>
    </location>
</feature>
<reference evidence="5 6" key="1">
    <citation type="submission" date="2016-02" db="EMBL/GenBank/DDBJ databases">
        <title>Anaerosporomusa subterraneum gen. nov., sp. nov., a spore-forming obligate anaerobe isolated from saprolite.</title>
        <authorList>
            <person name="Choi J.K."/>
            <person name="Shah M."/>
            <person name="Yee N."/>
        </authorList>
    </citation>
    <scope>NUCLEOTIDE SEQUENCE [LARGE SCALE GENOMIC DNA]</scope>
    <source>
        <strain evidence="5 6">RU4</strain>
    </source>
</reference>
<dbReference type="Pfam" id="PF00990">
    <property type="entry name" value="GGDEF"/>
    <property type="match status" value="1"/>
</dbReference>
<evidence type="ECO:0000313" key="5">
    <source>
        <dbReference type="EMBL" id="KYZ78019.1"/>
    </source>
</evidence>
<dbReference type="PANTHER" id="PTHR44757:SF2">
    <property type="entry name" value="BIOFILM ARCHITECTURE MAINTENANCE PROTEIN MBAA"/>
    <property type="match status" value="1"/>
</dbReference>
<proteinExistence type="predicted"/>
<feature type="coiled-coil region" evidence="1">
    <location>
        <begin position="390"/>
        <end position="420"/>
    </location>
</feature>
<dbReference type="InterPro" id="IPR052155">
    <property type="entry name" value="Biofilm_reg_signaling"/>
</dbReference>
<dbReference type="STRING" id="1794912.AXX12_00290"/>
<dbReference type="InterPro" id="IPR029787">
    <property type="entry name" value="Nucleotide_cyclase"/>
</dbReference>
<dbReference type="SUPFAM" id="SSF141868">
    <property type="entry name" value="EAL domain-like"/>
    <property type="match status" value="1"/>
</dbReference>
<dbReference type="Gene3D" id="3.40.50.2300">
    <property type="match status" value="1"/>
</dbReference>
<comment type="caution">
    <text evidence="5">The sequence shown here is derived from an EMBL/GenBank/DDBJ whole genome shotgun (WGS) entry which is preliminary data.</text>
</comment>
<keyword evidence="2" id="KW-0472">Membrane</keyword>
<feature type="domain" description="GGDEF" evidence="4">
    <location>
        <begin position="461"/>
        <end position="593"/>
    </location>
</feature>
<dbReference type="PROSITE" id="PS50883">
    <property type="entry name" value="EAL"/>
    <property type="match status" value="1"/>
</dbReference>
<organism evidence="5 6">
    <name type="scientific">Anaerosporomusa subterranea</name>
    <dbReference type="NCBI Taxonomy" id="1794912"/>
    <lineage>
        <taxon>Bacteria</taxon>
        <taxon>Bacillati</taxon>
        <taxon>Bacillota</taxon>
        <taxon>Negativicutes</taxon>
        <taxon>Acetonemataceae</taxon>
        <taxon>Anaerosporomusa</taxon>
    </lineage>
</organism>
<dbReference type="Gene3D" id="3.20.20.450">
    <property type="entry name" value="EAL domain"/>
    <property type="match status" value="1"/>
</dbReference>
<keyword evidence="6" id="KW-1185">Reference proteome</keyword>
<dbReference type="FunFam" id="3.30.70.270:FF:000001">
    <property type="entry name" value="Diguanylate cyclase domain protein"/>
    <property type="match status" value="1"/>
</dbReference>
<dbReference type="PANTHER" id="PTHR44757">
    <property type="entry name" value="DIGUANYLATE CYCLASE DGCP"/>
    <property type="match status" value="1"/>
</dbReference>
<dbReference type="InterPro" id="IPR001633">
    <property type="entry name" value="EAL_dom"/>
</dbReference>
<evidence type="ECO:0000256" key="2">
    <source>
        <dbReference type="SAM" id="Phobius"/>
    </source>
</evidence>
<keyword evidence="2" id="KW-0812">Transmembrane</keyword>
<protein>
    <recommendedName>
        <fullName evidence="7">Diguanylate cyclase</fullName>
    </recommendedName>
</protein>
<name>A0A154BVQ8_ANASB</name>
<dbReference type="SMART" id="SM00052">
    <property type="entry name" value="EAL"/>
    <property type="match status" value="1"/>
</dbReference>
<dbReference type="Pfam" id="PF04392">
    <property type="entry name" value="ABC_sub_bind"/>
    <property type="match status" value="1"/>
</dbReference>
<gene>
    <name evidence="5" type="ORF">AXX12_00290</name>
</gene>
<dbReference type="AlphaFoldDB" id="A0A154BVQ8"/>
<keyword evidence="1" id="KW-0175">Coiled coil</keyword>
<dbReference type="SUPFAM" id="SSF55073">
    <property type="entry name" value="Nucleotide cyclase"/>
    <property type="match status" value="1"/>
</dbReference>
<feature type="transmembrane region" description="Helical" evidence="2">
    <location>
        <begin position="9"/>
        <end position="32"/>
    </location>
</feature>
<sequence>MRKHGVRKVFLGMILSIMMEVFICLLTPGVAFSAHHLHPNILILNSYTREFEWTDSLNKGMMNTYKNAGLEPTFYIEYLDWKRNPSQENLSILYQLFKMKYSKQTIDVIMTTDDAALEFALNYRAEIFSDAPIVYVGVDPESAWKMVRGQRNVAGVQELLDVNGTLAVMKSFNPDIKKIYLIYDNTESGLAAKGPLERAVGNLNPKVSVQTLNNESYQDIVEKLRTAPDNSAALMATYSRDRNGVVMELERYVQLFSKDSRIPLYVLYDFEIGYGAVGGSVLSGSLEGEKAALLGLQILNGENPAVVTQREFLGHMTVLDYKQLQHYKLPMDRVPAGSELINSPQSFYEQNKKVIWTTVAIFWFMAISIIVLMLNIRQRKVAEASLKLSNEELGATYEEAVASQEELQAQYEQLEEVQQALFVSEERFKYLAYHDSLTGLWNRAALSEQMNSILRKDSPRSSGAILYIDIDNFKFVNDTFGHSLGDKLLVVIGRMLSDIVGDEGFLARMGGDEFVIVLYDVCRSKAAPYATLISELVKSPLQIDGKKLYITFSIGVTMFPEDGDSMEELQKNADFAMYQAKEQGKNRYIFFNHSMETALREKILLERNLREAIANKELELWYQPFIEVATKRIIGFEALLRWYSPKYGSIPPVQFISLAEKTGLIIPIGCKVLQDACTFVASLRQEGYNNLRVTVNISVIQLIADDFIPTVQEIIAQTGVSPSSLGFEITESVFMEQSKGLVEKLECLKDMGIIILLDDFGSGYSSLKYLNHLPIDVVKIDKTFIDKLDENGDKKQLAEIIIALARQINAKSVAEGVETEKQLNRLIEYQCEIVQGYLFSKPVPEEAVRSLLMSNQKSVAP</sequence>
<dbReference type="CDD" id="cd01948">
    <property type="entry name" value="EAL"/>
    <property type="match status" value="1"/>
</dbReference>
<dbReference type="Gene3D" id="3.30.70.270">
    <property type="match status" value="1"/>
</dbReference>
<dbReference type="InterPro" id="IPR043128">
    <property type="entry name" value="Rev_trsase/Diguanyl_cyclase"/>
</dbReference>
<dbReference type="Proteomes" id="UP000076268">
    <property type="component" value="Unassembled WGS sequence"/>
</dbReference>
<dbReference type="Pfam" id="PF00563">
    <property type="entry name" value="EAL"/>
    <property type="match status" value="1"/>
</dbReference>
<dbReference type="EMBL" id="LSGP01000001">
    <property type="protein sequence ID" value="KYZ78019.1"/>
    <property type="molecule type" value="Genomic_DNA"/>
</dbReference>
<evidence type="ECO:0000259" key="4">
    <source>
        <dbReference type="PROSITE" id="PS50887"/>
    </source>
</evidence>
<dbReference type="SMART" id="SM00267">
    <property type="entry name" value="GGDEF"/>
    <property type="match status" value="1"/>
</dbReference>